<keyword evidence="3" id="KW-0746">Sphingolipid metabolism</keyword>
<comment type="caution">
    <text evidence="9">The sequence shown here is derived from an EMBL/GenBank/DDBJ whole genome shotgun (WGS) entry which is preliminary data.</text>
</comment>
<dbReference type="Gene3D" id="2.60.120.560">
    <property type="entry name" value="Exo-inulinase, domain 1"/>
    <property type="match status" value="1"/>
</dbReference>
<dbReference type="OrthoDB" id="9806701at2"/>
<evidence type="ECO:0000259" key="7">
    <source>
        <dbReference type="Pfam" id="PF02057"/>
    </source>
</evidence>
<dbReference type="Pfam" id="PF02057">
    <property type="entry name" value="Glyco_hydro_59"/>
    <property type="match status" value="1"/>
</dbReference>
<dbReference type="GO" id="GO:0006683">
    <property type="term" value="P:galactosylceramide catabolic process"/>
    <property type="evidence" value="ECO:0007669"/>
    <property type="project" value="InterPro"/>
</dbReference>
<sequence length="647" mass="69284">MIWALISSLALVMTVPALQPMPLDTAITVDPASGGRTFDGVGAISGGGGNSRLLYDYPEPQRGQILDYLFKPGYGAALQMLKVEIGGDTNSTDGAEHSHMHTATDLNCDRGYEWWLMEQAKARNPRIKLAALAWGAPGWLGTFWSSKTVDYHIKWLDCARSRGLTIDYMGGWNEKGYDKAWYKTFHAALRSHGYQALLVGDDGNKGWLAADDMVADPSFAAAVDVVGIHYSCGYQGTDKGKSCLNSANARSLGKPLWASETGSQDLNTGAFASTRSFNRGYIDARMTGYFNWPLIAAISPNLRWNTTGLMRAHQPWAGSYQVGKQVWAIAHTTQFTAPGWKYLDSASGYLGGNRDNGSYVSLRSGSDYSTVLETIDAVADQKVSVSVASGLKQGAVRVYATNLRSDNPADHFVRQPDVTPVAGKYSLVLRPGYVYSISTAGGQGHGTAAGKPGKPLALPYQDNFDASPVGKQARYLADMDGAFEVVPCGAGRCVRQVMSQAPIVWRNGKRNPSALIGDVSWADYTVRVDVLLEQKGFVELQGRVGSQGLAPDRVNAYFLRVTDGGAWSLLKSDTSPKLTTLASGTVGALGVNKWHKLALTFAGTSVAASIDGVKVGAVVDASYAAGQVGIAVSQTINARFDNLSVAR</sequence>
<evidence type="ECO:0000256" key="1">
    <source>
        <dbReference type="ARBA" id="ARBA00005637"/>
    </source>
</evidence>
<dbReference type="PRINTS" id="PR00850">
    <property type="entry name" value="GLHYDRLASE59"/>
</dbReference>
<dbReference type="PANTHER" id="PTHR15172">
    <property type="entry name" value="GALACTOCEREBROSIDASE"/>
    <property type="match status" value="1"/>
</dbReference>
<evidence type="ECO:0000313" key="9">
    <source>
        <dbReference type="EMBL" id="TWP47321.1"/>
    </source>
</evidence>
<feature type="signal peptide" evidence="6">
    <location>
        <begin position="1"/>
        <end position="19"/>
    </location>
</feature>
<protein>
    <recommendedName>
        <fullName evidence="2">galactosylceramidase</fullName>
        <ecNumber evidence="2">3.2.1.46</ecNumber>
    </recommendedName>
    <alternativeName>
        <fullName evidence="5">Galactosylceramidase</fullName>
    </alternativeName>
</protein>
<dbReference type="GO" id="GO:0004336">
    <property type="term" value="F:galactosylceramidase activity"/>
    <property type="evidence" value="ECO:0007669"/>
    <property type="project" value="UniProtKB-EC"/>
</dbReference>
<dbReference type="EC" id="3.2.1.46" evidence="2"/>
<organism evidence="9 10">
    <name type="scientific">Lentzea tibetensis</name>
    <dbReference type="NCBI Taxonomy" id="2591470"/>
    <lineage>
        <taxon>Bacteria</taxon>
        <taxon>Bacillati</taxon>
        <taxon>Actinomycetota</taxon>
        <taxon>Actinomycetes</taxon>
        <taxon>Pseudonocardiales</taxon>
        <taxon>Pseudonocardiaceae</taxon>
        <taxon>Lentzea</taxon>
    </lineage>
</organism>
<evidence type="ECO:0000313" key="10">
    <source>
        <dbReference type="Proteomes" id="UP000316639"/>
    </source>
</evidence>
<dbReference type="InterPro" id="IPR049162">
    <property type="entry name" value="GH59_C"/>
</dbReference>
<evidence type="ECO:0000256" key="2">
    <source>
        <dbReference type="ARBA" id="ARBA00012657"/>
    </source>
</evidence>
<name>A0A563EJX7_9PSEU</name>
<keyword evidence="6" id="KW-0732">Signal</keyword>
<dbReference type="Gene3D" id="3.20.20.80">
    <property type="entry name" value="Glycosidases"/>
    <property type="match status" value="1"/>
</dbReference>
<evidence type="ECO:0000256" key="6">
    <source>
        <dbReference type="SAM" id="SignalP"/>
    </source>
</evidence>
<comment type="similarity">
    <text evidence="1">Belongs to the glycosyl hydrolase 59 family.</text>
</comment>
<keyword evidence="4" id="KW-0443">Lipid metabolism</keyword>
<dbReference type="RefSeq" id="WP_146358188.1">
    <property type="nucleotide sequence ID" value="NZ_VOBR01000027.1"/>
</dbReference>
<dbReference type="Proteomes" id="UP000316639">
    <property type="component" value="Unassembled WGS sequence"/>
</dbReference>
<evidence type="ECO:0000256" key="4">
    <source>
        <dbReference type="ARBA" id="ARBA00022963"/>
    </source>
</evidence>
<feature type="chain" id="PRO_5038645167" description="galactosylceramidase" evidence="6">
    <location>
        <begin position="20"/>
        <end position="647"/>
    </location>
</feature>
<gene>
    <name evidence="9" type="ORF">FKR81_33290</name>
</gene>
<reference evidence="9 10" key="1">
    <citation type="submission" date="2019-07" db="EMBL/GenBank/DDBJ databases">
        <title>Lentzea xizangensis sp. nov., isolated from Qinghai-Tibetan Plateau Soils.</title>
        <authorList>
            <person name="Huang J."/>
        </authorList>
    </citation>
    <scope>NUCLEOTIDE SEQUENCE [LARGE SCALE GENOMIC DNA]</scope>
    <source>
        <strain evidence="9 10">FXJ1.1311</strain>
    </source>
</reference>
<keyword evidence="10" id="KW-1185">Reference proteome</keyword>
<keyword evidence="4" id="KW-0442">Lipid degradation</keyword>
<dbReference type="InterPro" id="IPR049161">
    <property type="entry name" value="GH59_cat"/>
</dbReference>
<evidence type="ECO:0000259" key="8">
    <source>
        <dbReference type="Pfam" id="PF21708"/>
    </source>
</evidence>
<dbReference type="PANTHER" id="PTHR15172:SF1">
    <property type="entry name" value="GALACTOCEREBROSIDASE"/>
    <property type="match status" value="1"/>
</dbReference>
<feature type="domain" description="Glycosyl hydrolase family 59 C-terminal lectin" evidence="8">
    <location>
        <begin position="491"/>
        <end position="646"/>
    </location>
</feature>
<feature type="domain" description="Glycosyl hydrolase family 59 catalytic" evidence="7">
    <location>
        <begin position="38"/>
        <end position="334"/>
    </location>
</feature>
<evidence type="ECO:0000256" key="5">
    <source>
        <dbReference type="ARBA" id="ARBA00033098"/>
    </source>
</evidence>
<dbReference type="GO" id="GO:0016020">
    <property type="term" value="C:membrane"/>
    <property type="evidence" value="ECO:0007669"/>
    <property type="project" value="GOC"/>
</dbReference>
<dbReference type="InterPro" id="IPR001286">
    <property type="entry name" value="Glyco_hydro_59"/>
</dbReference>
<dbReference type="Gene3D" id="3.20.20.70">
    <property type="entry name" value="Aldolase class I"/>
    <property type="match status" value="1"/>
</dbReference>
<dbReference type="InterPro" id="IPR017853">
    <property type="entry name" value="GH"/>
</dbReference>
<dbReference type="Pfam" id="PF21708">
    <property type="entry name" value="Glyco_hydro_59_C"/>
    <property type="match status" value="1"/>
</dbReference>
<dbReference type="GO" id="GO:0005764">
    <property type="term" value="C:lysosome"/>
    <property type="evidence" value="ECO:0007669"/>
    <property type="project" value="TreeGrafter"/>
</dbReference>
<evidence type="ECO:0000256" key="3">
    <source>
        <dbReference type="ARBA" id="ARBA00022919"/>
    </source>
</evidence>
<dbReference type="EMBL" id="VOBR01000027">
    <property type="protein sequence ID" value="TWP47321.1"/>
    <property type="molecule type" value="Genomic_DNA"/>
</dbReference>
<dbReference type="AlphaFoldDB" id="A0A563EJX7"/>
<proteinExistence type="inferred from homology"/>
<dbReference type="SUPFAM" id="SSF51445">
    <property type="entry name" value="(Trans)glycosidases"/>
    <property type="match status" value="1"/>
</dbReference>
<accession>A0A563EJX7</accession>
<dbReference type="InterPro" id="IPR013785">
    <property type="entry name" value="Aldolase_TIM"/>
</dbReference>